<proteinExistence type="predicted"/>
<reference evidence="1 2" key="1">
    <citation type="submission" date="2017-08" db="EMBL/GenBank/DDBJ databases">
        <authorList>
            <person name="de Groot N.N."/>
        </authorList>
    </citation>
    <scope>NUCLEOTIDE SEQUENCE [LARGE SCALE GENOMIC DNA]</scope>
    <source>
        <strain evidence="1 2">JC85</strain>
    </source>
</reference>
<gene>
    <name evidence="1" type="ORF">SAMN05892877_104202</name>
</gene>
<dbReference type="AlphaFoldDB" id="A0A285UB21"/>
<sequence>MFYMGGMTLGYFSPHSVDGCAAEGGEGRRGDTTEKPARKGLLDFVKPAAGQGNPARQFPAWPIHVFY</sequence>
<protein>
    <submittedName>
        <fullName evidence="1">Uncharacterized protein</fullName>
    </submittedName>
</protein>
<dbReference type="OrthoDB" id="8456755at2"/>
<accession>A0A285UB21</accession>
<dbReference type="RefSeq" id="WP_097137787.1">
    <property type="nucleotide sequence ID" value="NZ_OBQD01000004.1"/>
</dbReference>
<evidence type="ECO:0000313" key="1">
    <source>
        <dbReference type="EMBL" id="SOC37521.1"/>
    </source>
</evidence>
<keyword evidence="2" id="KW-1185">Reference proteome</keyword>
<organism evidence="1 2">
    <name type="scientific">Rhizobium subbaraonis</name>
    <dbReference type="NCBI Taxonomy" id="908946"/>
    <lineage>
        <taxon>Bacteria</taxon>
        <taxon>Pseudomonadati</taxon>
        <taxon>Pseudomonadota</taxon>
        <taxon>Alphaproteobacteria</taxon>
        <taxon>Hyphomicrobiales</taxon>
        <taxon>Rhizobiaceae</taxon>
        <taxon>Rhizobium/Agrobacterium group</taxon>
        <taxon>Rhizobium</taxon>
    </lineage>
</organism>
<evidence type="ECO:0000313" key="2">
    <source>
        <dbReference type="Proteomes" id="UP000219167"/>
    </source>
</evidence>
<dbReference type="Proteomes" id="UP000219167">
    <property type="component" value="Unassembled WGS sequence"/>
</dbReference>
<name>A0A285UB21_9HYPH</name>
<dbReference type="EMBL" id="OBQD01000004">
    <property type="protein sequence ID" value="SOC37521.1"/>
    <property type="molecule type" value="Genomic_DNA"/>
</dbReference>